<dbReference type="eggNOG" id="COG0456">
    <property type="taxonomic scope" value="Bacteria"/>
</dbReference>
<dbReference type="Pfam" id="PF00583">
    <property type="entry name" value="Acetyltransf_1"/>
    <property type="match status" value="1"/>
</dbReference>
<dbReference type="PROSITE" id="PS51186">
    <property type="entry name" value="GNAT"/>
    <property type="match status" value="1"/>
</dbReference>
<evidence type="ECO:0000259" key="3">
    <source>
        <dbReference type="PROSITE" id="PS51186"/>
    </source>
</evidence>
<feature type="domain" description="N-acetyltransferase" evidence="3">
    <location>
        <begin position="1"/>
        <end position="170"/>
    </location>
</feature>
<evidence type="ECO:0000256" key="1">
    <source>
        <dbReference type="ARBA" id="ARBA00022679"/>
    </source>
</evidence>
<dbReference type="PANTHER" id="PTHR43877:SF2">
    <property type="entry name" value="AMINOALKYLPHOSPHONATE N-ACETYLTRANSFERASE-RELATED"/>
    <property type="match status" value="1"/>
</dbReference>
<dbReference type="InterPro" id="IPR000182">
    <property type="entry name" value="GNAT_dom"/>
</dbReference>
<dbReference type="AlphaFoldDB" id="A0A074LJ26"/>
<dbReference type="OrthoDB" id="192739at2"/>
<evidence type="ECO:0000313" key="4">
    <source>
        <dbReference type="EMBL" id="KEO82176.1"/>
    </source>
</evidence>
<accession>A0A074LJ26</accession>
<name>A0A074LJ26_9BACL</name>
<dbReference type="Proteomes" id="UP000027931">
    <property type="component" value="Unassembled WGS sequence"/>
</dbReference>
<evidence type="ECO:0000313" key="5">
    <source>
        <dbReference type="Proteomes" id="UP000027931"/>
    </source>
</evidence>
<dbReference type="GO" id="GO:0016747">
    <property type="term" value="F:acyltransferase activity, transferring groups other than amino-acyl groups"/>
    <property type="evidence" value="ECO:0007669"/>
    <property type="project" value="InterPro"/>
</dbReference>
<gene>
    <name evidence="4" type="ORF">EL26_16700</name>
</gene>
<sequence>MIRTLVPADAEVYWELRLRALQEHPEAFADSYHEALDRPNPIENYEKRFSSPETTFTLGAFNDQDQLVGVVTIRREELRKLRHKANLIAMYVAPEARSLGFAQALIRAAVEKTKADFEDVEQINLAVVQKNTAALSLYTKLGFQTYGTEKRALRICDLYFDESLMVLPLN</sequence>
<keyword evidence="2" id="KW-0012">Acyltransferase</keyword>
<evidence type="ECO:0000256" key="2">
    <source>
        <dbReference type="ARBA" id="ARBA00023315"/>
    </source>
</evidence>
<dbReference type="InterPro" id="IPR016181">
    <property type="entry name" value="Acyl_CoA_acyltransferase"/>
</dbReference>
<dbReference type="SUPFAM" id="SSF55729">
    <property type="entry name" value="Acyl-CoA N-acyltransferases (Nat)"/>
    <property type="match status" value="1"/>
</dbReference>
<keyword evidence="5" id="KW-1185">Reference proteome</keyword>
<keyword evidence="1" id="KW-0808">Transferase</keyword>
<proteinExistence type="predicted"/>
<dbReference type="CDD" id="cd04301">
    <property type="entry name" value="NAT_SF"/>
    <property type="match status" value="1"/>
</dbReference>
<organism evidence="4 5">
    <name type="scientific">Tumebacillus flagellatus</name>
    <dbReference type="NCBI Taxonomy" id="1157490"/>
    <lineage>
        <taxon>Bacteria</taxon>
        <taxon>Bacillati</taxon>
        <taxon>Bacillota</taxon>
        <taxon>Bacilli</taxon>
        <taxon>Bacillales</taxon>
        <taxon>Alicyclobacillaceae</taxon>
        <taxon>Tumebacillus</taxon>
    </lineage>
</organism>
<reference evidence="4 5" key="1">
    <citation type="journal article" date="2013" name="Int. J. Syst. Evol. Microbiol.">
        <title>Tumebacillus flagellatus sp. nov., an alpha-amylase/pullulanase-producing bacterium isolated from cassava wastewater.</title>
        <authorList>
            <person name="Wang Q."/>
            <person name="Xie N."/>
            <person name="Qin Y."/>
            <person name="Shen N."/>
            <person name="Zhu J."/>
            <person name="Mi H."/>
            <person name="Huang R."/>
        </authorList>
    </citation>
    <scope>NUCLEOTIDE SEQUENCE [LARGE SCALE GENOMIC DNA]</scope>
    <source>
        <strain evidence="4 5">GST4</strain>
    </source>
</reference>
<dbReference type="Gene3D" id="3.40.630.30">
    <property type="match status" value="1"/>
</dbReference>
<dbReference type="EMBL" id="JMIR01000026">
    <property type="protein sequence ID" value="KEO82176.1"/>
    <property type="molecule type" value="Genomic_DNA"/>
</dbReference>
<dbReference type="RefSeq" id="WP_038091033.1">
    <property type="nucleotide sequence ID" value="NZ_JMIR01000026.1"/>
</dbReference>
<protein>
    <recommendedName>
        <fullName evidence="3">N-acetyltransferase domain-containing protein</fullName>
    </recommendedName>
</protein>
<dbReference type="InterPro" id="IPR050832">
    <property type="entry name" value="Bact_Acetyltransf"/>
</dbReference>
<dbReference type="PANTHER" id="PTHR43877">
    <property type="entry name" value="AMINOALKYLPHOSPHONATE N-ACETYLTRANSFERASE-RELATED-RELATED"/>
    <property type="match status" value="1"/>
</dbReference>
<dbReference type="STRING" id="1157490.EL26_16700"/>
<comment type="caution">
    <text evidence="4">The sequence shown here is derived from an EMBL/GenBank/DDBJ whole genome shotgun (WGS) entry which is preliminary data.</text>
</comment>